<dbReference type="GO" id="GO:0032021">
    <property type="term" value="C:NELF complex"/>
    <property type="evidence" value="ECO:0007669"/>
    <property type="project" value="TreeGrafter"/>
</dbReference>
<dbReference type="AlphaFoldDB" id="A0AAV2BSU3"/>
<sequence length="579" mass="63341">MAHVRDSDTSLWLHNKLGTSNDLWSGGSICSQLNQDVLRNIRECFIELQSQVKLKLLLSFLHIPRRNVEEWKVELEEILEVALVDSDQWVSMLAELLKSYPSTGLLNFQIEENASVFTDVVNELKKSVRKHSDQAMLPMECLYLNRTALTSVVGQLPQPAKHFTLKQKPKSATLRAELLQKSQDAANNSKKNSTTPSVPIRCRGLIKPINDATPLRGIPSRINASGFKSRSSPLGRLNATTPPTSRVPPRTPAGRKDGGIKLLEIDEQPMGYGRDAKRRKKLPEVETPEARKEKDGATPPVTSSPSTPDYAAGLLTTSQLSGPSIAVIAPGGGATPNYASPAPATPLPTTANATPTLPGKKAVIKILVRTPVNVATTTTPVIKRDVLLSTPPTAEQPANQVAAPAQTVNAAPTQPETPKPQVIHATTIGNLTPLGTASLQLQHMPVQPQQQVPTQILQPPPAVQPQQQVQMHTIIQPTPPAKKSLSLTKEQMQEAQDMFNKSNKVTRPEKALILGFIAGSRDNPCPHLGQIVTIMLSENEEKVQQMDGTVQTMIVETHFQMNYSTGEWKRVKKYRRMDS</sequence>
<feature type="compositionally biased region" description="Polar residues" evidence="1">
    <location>
        <begin position="222"/>
        <end position="232"/>
    </location>
</feature>
<dbReference type="GO" id="GO:0034244">
    <property type="term" value="P:negative regulation of transcription elongation by RNA polymerase II"/>
    <property type="evidence" value="ECO:0007669"/>
    <property type="project" value="TreeGrafter"/>
</dbReference>
<keyword evidence="4" id="KW-1185">Reference proteome</keyword>
<feature type="region of interest" description="Disordered" evidence="1">
    <location>
        <begin position="220"/>
        <end position="257"/>
    </location>
</feature>
<dbReference type="InterPro" id="IPR052828">
    <property type="entry name" value="NELF-A_domain"/>
</dbReference>
<accession>A0AAV2BSU3</accession>
<comment type="caution">
    <text evidence="3">The sequence shown here is derived from an EMBL/GenBank/DDBJ whole genome shotgun (WGS) entry which is preliminary data.</text>
</comment>
<dbReference type="Pfam" id="PF23553">
    <property type="entry name" value="NELF-A_N"/>
    <property type="match status" value="1"/>
</dbReference>
<evidence type="ECO:0000313" key="3">
    <source>
        <dbReference type="EMBL" id="CAL1298800.1"/>
    </source>
</evidence>
<dbReference type="InterPro" id="IPR037517">
    <property type="entry name" value="HDAG_dom"/>
</dbReference>
<proteinExistence type="predicted"/>
<gene>
    <name evidence="3" type="ORF">LARSCL_LOCUS21005</name>
</gene>
<feature type="region of interest" description="Disordered" evidence="1">
    <location>
        <begin position="270"/>
        <end position="313"/>
    </location>
</feature>
<evidence type="ECO:0000313" key="4">
    <source>
        <dbReference type="Proteomes" id="UP001497382"/>
    </source>
</evidence>
<dbReference type="PANTHER" id="PTHR13328">
    <property type="entry name" value="NEGATIVE ELONGATION FACTOR A NELF-A"/>
    <property type="match status" value="1"/>
</dbReference>
<dbReference type="EMBL" id="CAXIEN010000476">
    <property type="protein sequence ID" value="CAL1298800.1"/>
    <property type="molecule type" value="Genomic_DNA"/>
</dbReference>
<dbReference type="PROSITE" id="PS51838">
    <property type="entry name" value="HDAG"/>
    <property type="match status" value="1"/>
</dbReference>
<protein>
    <recommendedName>
        <fullName evidence="2">HDAg domain-containing protein</fullName>
    </recommendedName>
</protein>
<dbReference type="InterPro" id="IPR056557">
    <property type="entry name" value="NELF-A_N"/>
</dbReference>
<dbReference type="PANTHER" id="PTHR13328:SF4">
    <property type="entry name" value="NEGATIVE ELONGATION FACTOR A"/>
    <property type="match status" value="1"/>
</dbReference>
<organism evidence="3 4">
    <name type="scientific">Larinioides sclopetarius</name>
    <dbReference type="NCBI Taxonomy" id="280406"/>
    <lineage>
        <taxon>Eukaryota</taxon>
        <taxon>Metazoa</taxon>
        <taxon>Ecdysozoa</taxon>
        <taxon>Arthropoda</taxon>
        <taxon>Chelicerata</taxon>
        <taxon>Arachnida</taxon>
        <taxon>Araneae</taxon>
        <taxon>Araneomorphae</taxon>
        <taxon>Entelegynae</taxon>
        <taxon>Araneoidea</taxon>
        <taxon>Araneidae</taxon>
        <taxon>Larinioides</taxon>
    </lineage>
</organism>
<dbReference type="Proteomes" id="UP001497382">
    <property type="component" value="Unassembled WGS sequence"/>
</dbReference>
<evidence type="ECO:0000256" key="1">
    <source>
        <dbReference type="SAM" id="MobiDB-lite"/>
    </source>
</evidence>
<evidence type="ECO:0000259" key="2">
    <source>
        <dbReference type="PROSITE" id="PS51838"/>
    </source>
</evidence>
<feature type="domain" description="HDAg" evidence="2">
    <location>
        <begin position="89"/>
        <end position="263"/>
    </location>
</feature>
<reference evidence="3 4" key="1">
    <citation type="submission" date="2024-04" db="EMBL/GenBank/DDBJ databases">
        <authorList>
            <person name="Rising A."/>
            <person name="Reimegard J."/>
            <person name="Sonavane S."/>
            <person name="Akerstrom W."/>
            <person name="Nylinder S."/>
            <person name="Hedman E."/>
            <person name="Kallberg Y."/>
        </authorList>
    </citation>
    <scope>NUCLEOTIDE SEQUENCE [LARGE SCALE GENOMIC DNA]</scope>
</reference>
<feature type="compositionally biased region" description="Low complexity" evidence="1">
    <location>
        <begin position="298"/>
        <end position="308"/>
    </location>
</feature>
<name>A0AAV2BSU3_9ARAC</name>
<feature type="compositionally biased region" description="Basic and acidic residues" evidence="1">
    <location>
        <begin position="282"/>
        <end position="296"/>
    </location>
</feature>